<feature type="chain" id="PRO_5038640938" description="DUF3558 domain-containing protein" evidence="2">
    <location>
        <begin position="17"/>
        <end position="157"/>
    </location>
</feature>
<keyword evidence="2" id="KW-0732">Signal</keyword>
<keyword evidence="4" id="KW-1185">Reference proteome</keyword>
<dbReference type="OrthoDB" id="3695682at2"/>
<accession>A0A1I6DXZ7</accession>
<dbReference type="Proteomes" id="UP000198583">
    <property type="component" value="Unassembled WGS sequence"/>
</dbReference>
<evidence type="ECO:0000256" key="1">
    <source>
        <dbReference type="SAM" id="MobiDB-lite"/>
    </source>
</evidence>
<dbReference type="STRING" id="84724.SAMN04488564_103390"/>
<organism evidence="3 4">
    <name type="scientific">Lentzea waywayandensis</name>
    <dbReference type="NCBI Taxonomy" id="84724"/>
    <lineage>
        <taxon>Bacteria</taxon>
        <taxon>Bacillati</taxon>
        <taxon>Actinomycetota</taxon>
        <taxon>Actinomycetes</taxon>
        <taxon>Pseudonocardiales</taxon>
        <taxon>Pseudonocardiaceae</taxon>
        <taxon>Lentzea</taxon>
    </lineage>
</organism>
<gene>
    <name evidence="3" type="ORF">SAMN04488564_103390</name>
</gene>
<evidence type="ECO:0000313" key="4">
    <source>
        <dbReference type="Proteomes" id="UP000198583"/>
    </source>
</evidence>
<feature type="region of interest" description="Disordered" evidence="1">
    <location>
        <begin position="80"/>
        <end position="102"/>
    </location>
</feature>
<dbReference type="RefSeq" id="WP_093591984.1">
    <property type="nucleotide sequence ID" value="NZ_FOYL01000003.1"/>
</dbReference>
<reference evidence="4" key="1">
    <citation type="submission" date="2016-10" db="EMBL/GenBank/DDBJ databases">
        <authorList>
            <person name="Varghese N."/>
            <person name="Submissions S."/>
        </authorList>
    </citation>
    <scope>NUCLEOTIDE SEQUENCE [LARGE SCALE GENOMIC DNA]</scope>
    <source>
        <strain evidence="4">DSM 44232</strain>
    </source>
</reference>
<dbReference type="AlphaFoldDB" id="A0A1I6DXZ7"/>
<sequence length="157" mass="16458">MIRLVPVLLLALTACATTSPTAPKFEDTDPCSLLASGDAGQLSGSPARTGRSCHFPFDSLTVRLTMLSAKYADESQKLLSGGGYGGVVDGGQEGERDDRPLTSKCVDSSGEVTCDAVVEVRDGQLIGLKVLQRSHDLNVVGQVTQGLAARALERLPK</sequence>
<feature type="compositionally biased region" description="Gly residues" evidence="1">
    <location>
        <begin position="80"/>
        <end position="91"/>
    </location>
</feature>
<dbReference type="PROSITE" id="PS51257">
    <property type="entry name" value="PROKAR_LIPOPROTEIN"/>
    <property type="match status" value="1"/>
</dbReference>
<dbReference type="EMBL" id="FOYL01000003">
    <property type="protein sequence ID" value="SFR10394.1"/>
    <property type="molecule type" value="Genomic_DNA"/>
</dbReference>
<name>A0A1I6DXZ7_9PSEU</name>
<protein>
    <recommendedName>
        <fullName evidence="5">DUF3558 domain-containing protein</fullName>
    </recommendedName>
</protein>
<evidence type="ECO:0008006" key="5">
    <source>
        <dbReference type="Google" id="ProtNLM"/>
    </source>
</evidence>
<proteinExistence type="predicted"/>
<feature type="signal peptide" evidence="2">
    <location>
        <begin position="1"/>
        <end position="16"/>
    </location>
</feature>
<evidence type="ECO:0000256" key="2">
    <source>
        <dbReference type="SAM" id="SignalP"/>
    </source>
</evidence>
<evidence type="ECO:0000313" key="3">
    <source>
        <dbReference type="EMBL" id="SFR10394.1"/>
    </source>
</evidence>